<protein>
    <submittedName>
        <fullName evidence="2">Uncharacterized membrane protein YqjE</fullName>
    </submittedName>
</protein>
<dbReference type="AlphaFoldDB" id="A0A1G7RLA4"/>
<keyword evidence="3" id="KW-1185">Reference proteome</keyword>
<dbReference type="Pfam" id="PF07332">
    <property type="entry name" value="Phage_holin_3_6"/>
    <property type="match status" value="1"/>
</dbReference>
<organism evidence="2 3">
    <name type="scientific">Onishia taeanensis</name>
    <dbReference type="NCBI Taxonomy" id="284577"/>
    <lineage>
        <taxon>Bacteria</taxon>
        <taxon>Pseudomonadati</taxon>
        <taxon>Pseudomonadota</taxon>
        <taxon>Gammaproteobacteria</taxon>
        <taxon>Oceanospirillales</taxon>
        <taxon>Halomonadaceae</taxon>
        <taxon>Onishia</taxon>
    </lineage>
</organism>
<dbReference type="STRING" id="284577.SAMN05216571_104331"/>
<dbReference type="InterPro" id="IPR009937">
    <property type="entry name" value="Phage_holin_3_6"/>
</dbReference>
<accession>A0A1G7RLA4</accession>
<evidence type="ECO:0000313" key="3">
    <source>
        <dbReference type="Proteomes" id="UP000198641"/>
    </source>
</evidence>
<feature type="transmembrane region" description="Helical" evidence="1">
    <location>
        <begin position="79"/>
        <end position="100"/>
    </location>
</feature>
<sequence>MAEGQGPAERVFEATRRLIGSLIASGETRLRLAVVELEEEKARLITLLLLAGVSLLLLLLGLAMLTLLVVVVFWDSYRLEAIVACALALLGSGLAMALWVRRLARRPTLLKSTLKHLATDRELMNEERQHAQAER</sequence>
<name>A0A1G7RLA4_9GAMM</name>
<keyword evidence="1" id="KW-0472">Membrane</keyword>
<dbReference type="OrthoDB" id="6174576at2"/>
<feature type="transmembrane region" description="Helical" evidence="1">
    <location>
        <begin position="47"/>
        <end position="73"/>
    </location>
</feature>
<dbReference type="RefSeq" id="WP_092525033.1">
    <property type="nucleotide sequence ID" value="NZ_FNCI01000004.1"/>
</dbReference>
<reference evidence="2 3" key="1">
    <citation type="submission" date="2016-10" db="EMBL/GenBank/DDBJ databases">
        <authorList>
            <person name="de Groot N.N."/>
        </authorList>
    </citation>
    <scope>NUCLEOTIDE SEQUENCE [LARGE SCALE GENOMIC DNA]</scope>
    <source>
        <strain evidence="2 3">BH539</strain>
    </source>
</reference>
<keyword evidence="1" id="KW-1133">Transmembrane helix</keyword>
<keyword evidence="1" id="KW-0812">Transmembrane</keyword>
<proteinExistence type="predicted"/>
<dbReference type="Proteomes" id="UP000198641">
    <property type="component" value="Unassembled WGS sequence"/>
</dbReference>
<evidence type="ECO:0000256" key="1">
    <source>
        <dbReference type="SAM" id="Phobius"/>
    </source>
</evidence>
<gene>
    <name evidence="2" type="ORF">SAMN05216571_104331</name>
</gene>
<dbReference type="EMBL" id="FNCI01000004">
    <property type="protein sequence ID" value="SDG11445.1"/>
    <property type="molecule type" value="Genomic_DNA"/>
</dbReference>
<evidence type="ECO:0000313" key="2">
    <source>
        <dbReference type="EMBL" id="SDG11445.1"/>
    </source>
</evidence>